<feature type="transmembrane region" description="Helical" evidence="19">
    <location>
        <begin position="36"/>
        <end position="57"/>
    </location>
</feature>
<feature type="domain" description="Cytochrome b/b6 C-terminal region profile" evidence="21">
    <location>
        <begin position="210"/>
        <end position="376"/>
    </location>
</feature>
<dbReference type="PANTHER" id="PTHR19271">
    <property type="entry name" value="CYTOCHROME B"/>
    <property type="match status" value="1"/>
</dbReference>
<evidence type="ECO:0000256" key="1">
    <source>
        <dbReference type="ARBA" id="ARBA00002566"/>
    </source>
</evidence>
<dbReference type="Gene3D" id="1.20.810.10">
    <property type="entry name" value="Cytochrome Bc1 Complex, Chain C"/>
    <property type="match status" value="1"/>
</dbReference>
<feature type="transmembrane region" description="Helical" evidence="19">
    <location>
        <begin position="77"/>
        <end position="98"/>
    </location>
</feature>
<feature type="transmembrane region" description="Helical" evidence="19">
    <location>
        <begin position="178"/>
        <end position="199"/>
    </location>
</feature>
<dbReference type="PIRSF" id="PIRSF038885">
    <property type="entry name" value="COB"/>
    <property type="match status" value="1"/>
</dbReference>
<keyword evidence="12 19" id="KW-1133">Transmembrane helix</keyword>
<geneLocation type="mitochondrion" evidence="22"/>
<feature type="binding site" description="axial binding residue" evidence="18">
    <location>
        <position position="97"/>
    </location>
    <ligand>
        <name>heme b</name>
        <dbReference type="ChEBI" id="CHEBI:60344"/>
        <label>b566</label>
    </ligand>
    <ligandPart>
        <name>Fe</name>
        <dbReference type="ChEBI" id="CHEBI:18248"/>
    </ligandPart>
</feature>
<comment type="function">
    <text evidence="1 19">Component of the ubiquinol-cytochrome c reductase complex (complex III or cytochrome b-c1 complex) that is part of the mitochondrial respiratory chain. The b-c1 complex mediates electron transfer from ubiquinol to cytochrome c. Contributes to the generation of a proton gradient across the mitochondrial membrane that is then used for ATP synthesis.</text>
</comment>
<dbReference type="EMBL" id="AY648941">
    <property type="protein sequence ID" value="AAT99389.2"/>
    <property type="molecule type" value="Genomic_DNA"/>
</dbReference>
<feature type="transmembrane region" description="Helical" evidence="19">
    <location>
        <begin position="287"/>
        <end position="307"/>
    </location>
</feature>
<feature type="transmembrane region" description="Helical" evidence="19">
    <location>
        <begin position="319"/>
        <end position="338"/>
    </location>
</feature>
<dbReference type="InterPro" id="IPR030689">
    <property type="entry name" value="Cytochrome_b"/>
</dbReference>
<feature type="binding site" description="axial binding residue" evidence="18">
    <location>
        <position position="196"/>
    </location>
    <ligand>
        <name>heme b</name>
        <dbReference type="ChEBI" id="CHEBI:60344"/>
        <label>b566</label>
    </ligand>
    <ligandPart>
        <name>Fe</name>
        <dbReference type="ChEBI" id="CHEBI:18248"/>
    </ligandPart>
</feature>
<dbReference type="PROSITE" id="PS51002">
    <property type="entry name" value="CYTB_NTER"/>
    <property type="match status" value="1"/>
</dbReference>
<keyword evidence="7 19" id="KW-0679">Respiratory chain</keyword>
<dbReference type="GO" id="GO:0006122">
    <property type="term" value="P:mitochondrial electron transport, ubiquinol to cytochrome c"/>
    <property type="evidence" value="ECO:0007669"/>
    <property type="project" value="TreeGrafter"/>
</dbReference>
<evidence type="ECO:0000259" key="21">
    <source>
        <dbReference type="PROSITE" id="PS51003"/>
    </source>
</evidence>
<dbReference type="PROSITE" id="PS51003">
    <property type="entry name" value="CYTB_CTER"/>
    <property type="match status" value="1"/>
</dbReference>
<keyword evidence="5 19" id="KW-0813">Transport</keyword>
<evidence type="ECO:0000256" key="3">
    <source>
        <dbReference type="ARBA" id="ARBA00011649"/>
    </source>
</evidence>
<comment type="cofactor">
    <cofactor evidence="18">
        <name>heme</name>
        <dbReference type="ChEBI" id="CHEBI:30413"/>
    </cofactor>
    <text evidence="18">Binds 2 heme groups non-covalently.</text>
</comment>
<dbReference type="CDD" id="cd00284">
    <property type="entry name" value="Cytochrome_b_N"/>
    <property type="match status" value="1"/>
</dbReference>
<comment type="subunit">
    <text evidence="3">The main subunits of complex b-c1 are: cytochrome b, cytochrome c1 and the Rieske protein.</text>
</comment>
<evidence type="ECO:0000256" key="4">
    <source>
        <dbReference type="ARBA" id="ARBA00013531"/>
    </source>
</evidence>
<evidence type="ECO:0000256" key="12">
    <source>
        <dbReference type="ARBA" id="ARBA00022989"/>
    </source>
</evidence>
<evidence type="ECO:0000256" key="5">
    <source>
        <dbReference type="ARBA" id="ARBA00022448"/>
    </source>
</evidence>
<evidence type="ECO:0000256" key="11">
    <source>
        <dbReference type="ARBA" id="ARBA00022982"/>
    </source>
</evidence>
<comment type="subcellular location">
    <subcellularLocation>
        <location evidence="2">Mitochondrion inner membrane</location>
        <topology evidence="2">Multi-pass membrane protein</topology>
    </subcellularLocation>
</comment>
<keyword evidence="16 19" id="KW-0472">Membrane</keyword>
<keyword evidence="9 18" id="KW-0479">Metal-binding</keyword>
<evidence type="ECO:0000256" key="18">
    <source>
        <dbReference type="PIRSR" id="PIRSR038885-2"/>
    </source>
</evidence>
<accession>Q68PJ0</accession>
<name>Q68PJ0_9HEMI</name>
<evidence type="ECO:0000256" key="17">
    <source>
        <dbReference type="PIRSR" id="PIRSR038885-1"/>
    </source>
</evidence>
<evidence type="ECO:0000256" key="8">
    <source>
        <dbReference type="ARBA" id="ARBA00022692"/>
    </source>
</evidence>
<dbReference type="InterPro" id="IPR048259">
    <property type="entry name" value="Cytochrome_b_N_euk/bac"/>
</dbReference>
<comment type="cofactor">
    <cofactor evidence="19">
        <name>heme b</name>
        <dbReference type="ChEBI" id="CHEBI:60344"/>
    </cofactor>
    <text evidence="19">Binds 2 heme groups non-covalently.</text>
</comment>
<dbReference type="GO" id="GO:0005743">
    <property type="term" value="C:mitochondrial inner membrane"/>
    <property type="evidence" value="ECO:0007669"/>
    <property type="project" value="UniProtKB-SubCell"/>
</dbReference>
<dbReference type="InterPro" id="IPR005797">
    <property type="entry name" value="Cyt_b/b6_N"/>
</dbReference>
<keyword evidence="6 18" id="KW-0349">Heme</keyword>
<dbReference type="GO" id="GO:0008121">
    <property type="term" value="F:quinol-cytochrome-c reductase activity"/>
    <property type="evidence" value="ECO:0007669"/>
    <property type="project" value="InterPro"/>
</dbReference>
<dbReference type="PANTHER" id="PTHR19271:SF16">
    <property type="entry name" value="CYTOCHROME B"/>
    <property type="match status" value="1"/>
</dbReference>
<dbReference type="InterPro" id="IPR036150">
    <property type="entry name" value="Cyt_b/b6_C_sf"/>
</dbReference>
<organism evidence="22">
    <name type="scientific">Vasdavidius concursus</name>
    <dbReference type="NCBI Taxonomy" id="290153"/>
    <lineage>
        <taxon>Eukaryota</taxon>
        <taxon>Metazoa</taxon>
        <taxon>Ecdysozoa</taxon>
        <taxon>Arthropoda</taxon>
        <taxon>Hexapoda</taxon>
        <taxon>Insecta</taxon>
        <taxon>Pterygota</taxon>
        <taxon>Neoptera</taxon>
        <taxon>Paraneoptera</taxon>
        <taxon>Hemiptera</taxon>
        <taxon>Sternorrhyncha</taxon>
        <taxon>Aleyrodoidea</taxon>
        <taxon>Aleyrodidae</taxon>
        <taxon>Aleyrodinae</taxon>
        <taxon>Vasdavidius</taxon>
    </lineage>
</organism>
<dbReference type="Pfam" id="PF00032">
    <property type="entry name" value="Cytochrom_B_C"/>
    <property type="match status" value="1"/>
</dbReference>
<evidence type="ECO:0000256" key="16">
    <source>
        <dbReference type="ARBA" id="ARBA00023136"/>
    </source>
</evidence>
<keyword evidence="8 19" id="KW-0812">Transmembrane</keyword>
<keyword evidence="15 19" id="KW-0496">Mitochondrion</keyword>
<feature type="binding site" evidence="17">
    <location>
        <position position="201"/>
    </location>
    <ligand>
        <name>a ubiquinone</name>
        <dbReference type="ChEBI" id="CHEBI:16389"/>
    </ligand>
</feature>
<evidence type="ECO:0000256" key="19">
    <source>
        <dbReference type="RuleBase" id="RU362117"/>
    </source>
</evidence>
<evidence type="ECO:0000256" key="13">
    <source>
        <dbReference type="ARBA" id="ARBA00023004"/>
    </source>
</evidence>
<dbReference type="Pfam" id="PF00033">
    <property type="entry name" value="Cytochrome_B"/>
    <property type="match status" value="1"/>
</dbReference>
<feature type="transmembrane region" description="Helical" evidence="19">
    <location>
        <begin position="344"/>
        <end position="371"/>
    </location>
</feature>
<comment type="similarity">
    <text evidence="19">Belongs to the cytochrome b family.</text>
</comment>
<dbReference type="InterPro" id="IPR005798">
    <property type="entry name" value="Cyt_b/b6_C"/>
</dbReference>
<evidence type="ECO:0000256" key="9">
    <source>
        <dbReference type="ARBA" id="ARBA00022723"/>
    </source>
</evidence>
<feature type="binding site" description="axial binding residue" evidence="18">
    <location>
        <position position="83"/>
    </location>
    <ligand>
        <name>heme b</name>
        <dbReference type="ChEBI" id="CHEBI:60344"/>
        <label>b562</label>
    </ligand>
    <ligandPart>
        <name>Fe</name>
        <dbReference type="ChEBI" id="CHEBI:18248"/>
    </ligandPart>
</feature>
<feature type="domain" description="Cytochrome b/b6 N-terminal region profile" evidence="20">
    <location>
        <begin position="1"/>
        <end position="209"/>
    </location>
</feature>
<dbReference type="SUPFAM" id="SSF81342">
    <property type="entry name" value="Transmembrane di-heme cytochromes"/>
    <property type="match status" value="1"/>
</dbReference>
<dbReference type="SUPFAM" id="SSF81648">
    <property type="entry name" value="a domain/subunit of cytochrome bc1 complex (Ubiquinol-cytochrome c reductase)"/>
    <property type="match status" value="1"/>
</dbReference>
<keyword evidence="14" id="KW-0830">Ubiquinone</keyword>
<evidence type="ECO:0000259" key="20">
    <source>
        <dbReference type="PROSITE" id="PS51002"/>
    </source>
</evidence>
<evidence type="ECO:0000256" key="14">
    <source>
        <dbReference type="ARBA" id="ARBA00023075"/>
    </source>
</evidence>
<feature type="transmembrane region" description="Helical" evidence="19">
    <location>
        <begin position="229"/>
        <end position="250"/>
    </location>
</feature>
<keyword evidence="13 18" id="KW-0408">Iron</keyword>
<dbReference type="GO" id="GO:0046872">
    <property type="term" value="F:metal ion binding"/>
    <property type="evidence" value="ECO:0007669"/>
    <property type="project" value="UniProtKB-UniRule"/>
</dbReference>
<dbReference type="GO" id="GO:0016491">
    <property type="term" value="F:oxidoreductase activity"/>
    <property type="evidence" value="ECO:0007669"/>
    <property type="project" value="UniProtKB-UniRule"/>
</dbReference>
<feature type="transmembrane region" description="Helical" evidence="19">
    <location>
        <begin position="139"/>
        <end position="166"/>
    </location>
</feature>
<reference evidence="22" key="2">
    <citation type="submission" date="2004-10" db="EMBL/GenBank/DDBJ databases">
        <title>Partial sequence of the mitochondrion of Vasdavidius concursus.</title>
        <authorList>
            <person name="Thao M.L."/>
            <person name="Baumann P."/>
        </authorList>
    </citation>
    <scope>NUCLEOTIDE SEQUENCE</scope>
</reference>
<sequence length="376" mass="44512">MKYSFMRKFYFGQLNSLLVDLSSPINISFMWNFGSLLGLTFVFQFLTGFFLTFHYAPNVALAFESVVHVTRDVNYGWLLRYFHVNGASFLFILCYIHISRGLYFMSFYKTKVWVSGVFILLILMGIAFMGYILPWGQMSFWGATVITNLISSIPVWGSQIVYWIWGGFSVENPTLNRFFSFHFLFPFIMFFFVFLHIFFLHLVGSGNPLGISSSYDKIWFYPYFFTKDFVGFFFFFFFFLFLSFFFPFFLIDSENFISANSLVTPVHIQPEWYYLFSYAILRSIPSKLGGVVALLLSILVLLILVFCSSKFGHLGFYPFMKLVFVFFLNVVILLMWIGSSQVEYPYFFLGQVFTFFYFSFFYIYVYMLFFWDNLIN</sequence>
<protein>
    <recommendedName>
        <fullName evidence="4 19">Cytochrome b</fullName>
    </recommendedName>
</protein>
<proteinExistence type="inferred from homology"/>
<keyword evidence="10" id="KW-0999">Mitochondrion inner membrane</keyword>
<dbReference type="GO" id="GO:0045275">
    <property type="term" value="C:respiratory chain complex III"/>
    <property type="evidence" value="ECO:0007669"/>
    <property type="project" value="InterPro"/>
</dbReference>
<evidence type="ECO:0000256" key="7">
    <source>
        <dbReference type="ARBA" id="ARBA00022660"/>
    </source>
</evidence>
<dbReference type="InterPro" id="IPR027387">
    <property type="entry name" value="Cytb/b6-like_sf"/>
</dbReference>
<dbReference type="AlphaFoldDB" id="Q68PJ0"/>
<dbReference type="InterPro" id="IPR016174">
    <property type="entry name" value="Di-haem_cyt_TM"/>
</dbReference>
<reference evidence="22" key="1">
    <citation type="journal article" date="2004" name="BMC Evol. Biol.">
        <title>Organization of the mitochondrial genomes of whiteflies, aphids, and psyllids (Hemiptera, Sternorrhyncha).</title>
        <authorList>
            <person name="Thao M.L."/>
            <person name="Baumann L."/>
            <person name="Baumann P."/>
        </authorList>
    </citation>
    <scope>NUCLEOTIDE SEQUENCE</scope>
</reference>
<evidence type="ECO:0000256" key="6">
    <source>
        <dbReference type="ARBA" id="ARBA00022617"/>
    </source>
</evidence>
<evidence type="ECO:0000256" key="15">
    <source>
        <dbReference type="ARBA" id="ARBA00023128"/>
    </source>
</evidence>
<evidence type="ECO:0000313" key="22">
    <source>
        <dbReference type="EMBL" id="AAT99389.2"/>
    </source>
</evidence>
<keyword evidence="11 19" id="KW-0249">Electron transport</keyword>
<feature type="binding site" description="axial binding residue" evidence="18">
    <location>
        <position position="182"/>
    </location>
    <ligand>
        <name>heme b</name>
        <dbReference type="ChEBI" id="CHEBI:60344"/>
        <label>b562</label>
    </ligand>
    <ligandPart>
        <name>Fe</name>
        <dbReference type="ChEBI" id="CHEBI:18248"/>
    </ligandPart>
</feature>
<evidence type="ECO:0000256" key="10">
    <source>
        <dbReference type="ARBA" id="ARBA00022792"/>
    </source>
</evidence>
<gene>
    <name evidence="22" type="primary">cytB</name>
</gene>
<evidence type="ECO:0000256" key="2">
    <source>
        <dbReference type="ARBA" id="ARBA00004448"/>
    </source>
</evidence>
<feature type="transmembrane region" description="Helical" evidence="19">
    <location>
        <begin position="110"/>
        <end position="133"/>
    </location>
</feature>